<protein>
    <submittedName>
        <fullName evidence="2">Motility associated factor glycosyltransferase family protein</fullName>
    </submittedName>
</protein>
<evidence type="ECO:0000313" key="2">
    <source>
        <dbReference type="EMBL" id="TKI58586.1"/>
    </source>
</evidence>
<dbReference type="GO" id="GO:0016740">
    <property type="term" value="F:transferase activity"/>
    <property type="evidence" value="ECO:0007669"/>
    <property type="project" value="UniProtKB-KW"/>
</dbReference>
<dbReference type="RefSeq" id="WP_137032069.1">
    <property type="nucleotide sequence ID" value="NZ_SZNK01000001.1"/>
</dbReference>
<dbReference type="InterPro" id="IPR002826">
    <property type="entry name" value="MptE-like"/>
</dbReference>
<feature type="domain" description="6-hydroxymethylpterin diphosphokinase MptE-like" evidence="1">
    <location>
        <begin position="201"/>
        <end position="378"/>
    </location>
</feature>
<keyword evidence="3" id="KW-1185">Reference proteome</keyword>
<comment type="caution">
    <text evidence="2">The sequence shown here is derived from an EMBL/GenBank/DDBJ whole genome shotgun (WGS) entry which is preliminary data.</text>
</comment>
<name>A0A4U2YCL6_9BACL</name>
<dbReference type="PANTHER" id="PTHR41786">
    <property type="entry name" value="MOTILITY ACCESSORY FACTOR MAF"/>
    <property type="match status" value="1"/>
</dbReference>
<dbReference type="Proteomes" id="UP000307841">
    <property type="component" value="Unassembled WGS sequence"/>
</dbReference>
<dbReference type="AlphaFoldDB" id="A0A4U2YCL6"/>
<dbReference type="PANTHER" id="PTHR41786:SF1">
    <property type="entry name" value="6-HYDROXYMETHYLPTERIN DIPHOSPHOKINASE MPTE-LIKE DOMAIN-CONTAINING PROTEIN"/>
    <property type="match status" value="1"/>
</dbReference>
<organism evidence="2 3">
    <name type="scientific">Brevibacillus antibioticus</name>
    <dbReference type="NCBI Taxonomy" id="2570228"/>
    <lineage>
        <taxon>Bacteria</taxon>
        <taxon>Bacillati</taxon>
        <taxon>Bacillota</taxon>
        <taxon>Bacilli</taxon>
        <taxon>Bacillales</taxon>
        <taxon>Paenibacillaceae</taxon>
        <taxon>Brevibacillus</taxon>
    </lineage>
</organism>
<evidence type="ECO:0000259" key="1">
    <source>
        <dbReference type="Pfam" id="PF01973"/>
    </source>
</evidence>
<keyword evidence="2" id="KW-0808">Transferase</keyword>
<gene>
    <name evidence="2" type="ORF">E8L90_26065</name>
</gene>
<proteinExistence type="predicted"/>
<evidence type="ECO:0000313" key="3">
    <source>
        <dbReference type="Proteomes" id="UP000307841"/>
    </source>
</evidence>
<reference evidence="2 3" key="1">
    <citation type="submission" date="2019-04" db="EMBL/GenBank/DDBJ databases">
        <title>Whole genome sequencing of Brevibacillus sp. TGS2-1.</title>
        <authorList>
            <person name="Choi A."/>
        </authorList>
    </citation>
    <scope>NUCLEOTIDE SEQUENCE [LARGE SCALE GENOMIC DNA]</scope>
    <source>
        <strain evidence="2 3">TGS2-1</strain>
    </source>
</reference>
<accession>A0A4U2YCL6</accession>
<dbReference type="EMBL" id="SZNK01000001">
    <property type="protein sequence ID" value="TKI58586.1"/>
    <property type="molecule type" value="Genomic_DNA"/>
</dbReference>
<sequence>MILIDNVNIMKNRFPKCWSLVENFEGTAQEIQMETTKSANLTFSIANESGKMYIHSKYDPLTEAEKVVANFPEINDSKHVFFYGIGLGYHIEAFCEKYPKVSFSVYEPNLSIFKALLSNKKIEKWNYKFLRNLYAGEDFSSNLKHFIDVVNDEVMLIVLPSYERAFKQETSEFLKEFRNAVFNKGAAIVANKIFSKRNTINTVINLPKTISTPNLIHEQSPDFHGKPAILVAAGPSLDQEYENLRAIKEKGSAYIFSVGSAINSLIEQGIYPDAACSYDGSEKNQHVFSKVIEQGITDIPLIYGSTVGFETLQKYPGEMANFLVARDYLSSYVLKRMDGENLEFVSPSKSIAIITLELLYKLGCHPIILVGQNLAYLEERSYAQGMIFNNELTETQKETAIVVKDVQGNDVLTNRGLDTFRKEMEQVISQLPNVNVINTTKRGAHIEGTTFIPLDEVMKESLPQERVVGTEWIHSITSNYSIDYFNEQIAKLESEYNKLLRIIGTFNDLIEAMNKSIQTLNSKQLSKLFNQFDSNFDKMQENVYYHIFVQPMNILKFESVMKMFAEVRFGQNDFSKAKRVVKEFSQYLEECQADMETVKPLLEQSVREITTKDMNVEQI</sequence>
<dbReference type="Pfam" id="PF01973">
    <property type="entry name" value="MptE-like"/>
    <property type="match status" value="1"/>
</dbReference>
<dbReference type="OrthoDB" id="5291305at2"/>